<organism evidence="2 3">
    <name type="scientific">Mycolicibacterium neoaurum VKM Ac-1815D</name>
    <dbReference type="NCBI Taxonomy" id="700508"/>
    <lineage>
        <taxon>Bacteria</taxon>
        <taxon>Bacillati</taxon>
        <taxon>Actinomycetota</taxon>
        <taxon>Actinomycetes</taxon>
        <taxon>Mycobacteriales</taxon>
        <taxon>Mycobacteriaceae</taxon>
        <taxon>Mycolicibacterium</taxon>
    </lineage>
</organism>
<dbReference type="HOGENOM" id="CLU_020336_33_0_11"/>
<dbReference type="InterPro" id="IPR050228">
    <property type="entry name" value="Carboxylesterase_BioH"/>
</dbReference>
<dbReference type="Gene3D" id="3.40.50.1820">
    <property type="entry name" value="alpha/beta hydrolase"/>
    <property type="match status" value="1"/>
</dbReference>
<dbReference type="EMBL" id="CP006936">
    <property type="protein sequence ID" value="AHC24459.1"/>
    <property type="molecule type" value="Genomic_DNA"/>
</dbReference>
<keyword evidence="3" id="KW-1185">Reference proteome</keyword>
<dbReference type="InterPro" id="IPR000073">
    <property type="entry name" value="AB_hydrolase_1"/>
</dbReference>
<dbReference type="PANTHER" id="PTHR43194">
    <property type="entry name" value="HYDROLASE ALPHA/BETA FOLD FAMILY"/>
    <property type="match status" value="1"/>
</dbReference>
<sequence>MTIALHHERYGAAEGAIPLVLVHGGAGSIQTDWEFAIPRFSRGRVVFGVDLQGHGHTPHVDRAYTFENSADDIAHLVRELGFACIDIMGFSNGGPTALRFAQRHPELAHRVVVASGMTRRDGMVDGFWSNFEDPQVEDIPSDLANAYRRINPDPDDLRRMFELDIALMRGFVDWKDEEMAAIKSPVLFIGGDRDVVTPQHVVAMAAAVPDGRPLVMPAGHGDYLGMSHLNELDSDLADACLTIVRRFLSE</sequence>
<dbReference type="PANTHER" id="PTHR43194:SF2">
    <property type="entry name" value="PEROXISOMAL MEMBRANE PROTEIN LPX1"/>
    <property type="match status" value="1"/>
</dbReference>
<dbReference type="eggNOG" id="COG0596">
    <property type="taxonomic scope" value="Bacteria"/>
</dbReference>
<gene>
    <name evidence="2" type="ORF">D174_07605</name>
</gene>
<name>V5XAM1_MYCNE</name>
<evidence type="ECO:0000313" key="2">
    <source>
        <dbReference type="EMBL" id="AHC24459.1"/>
    </source>
</evidence>
<dbReference type="Proteomes" id="UP000018763">
    <property type="component" value="Chromosome"/>
</dbReference>
<evidence type="ECO:0000313" key="3">
    <source>
        <dbReference type="Proteomes" id="UP000018763"/>
    </source>
</evidence>
<keyword evidence="2" id="KW-0378">Hydrolase</keyword>
<dbReference type="KEGG" id="mne:D174_07605"/>
<dbReference type="SUPFAM" id="SSF53474">
    <property type="entry name" value="alpha/beta-Hydrolases"/>
    <property type="match status" value="1"/>
</dbReference>
<protein>
    <submittedName>
        <fullName evidence="2">Hydrolase</fullName>
    </submittedName>
</protein>
<evidence type="ECO:0000259" key="1">
    <source>
        <dbReference type="Pfam" id="PF00561"/>
    </source>
</evidence>
<reference evidence="2 3" key="1">
    <citation type="journal article" date="2014" name="Genome Announc.">
        <title>Complete Genome Sequence of Sterol-Transforming Mycobacterium neoaurum Strain VKM Ac-1815D.</title>
        <authorList>
            <person name="Shtratnikova V.Y."/>
            <person name="Bragin E.Y."/>
            <person name="Dovbnya D.V."/>
            <person name="Pekov Y.A."/>
            <person name="Schelkunov M.I."/>
            <person name="Strizhov N."/>
            <person name="Ivashina T.V."/>
            <person name="Ashapkin V.V."/>
            <person name="Donova M.V."/>
        </authorList>
    </citation>
    <scope>NUCLEOTIDE SEQUENCE [LARGE SCALE GENOMIC DNA]</scope>
    <source>
        <strain evidence="2 3">VKM Ac-1815D</strain>
    </source>
</reference>
<dbReference type="AlphaFoldDB" id="V5XAM1"/>
<accession>V5XAM1</accession>
<dbReference type="InterPro" id="IPR029058">
    <property type="entry name" value="AB_hydrolase_fold"/>
</dbReference>
<dbReference type="Pfam" id="PF00561">
    <property type="entry name" value="Abhydrolase_1"/>
    <property type="match status" value="1"/>
</dbReference>
<dbReference type="GO" id="GO:0016787">
    <property type="term" value="F:hydrolase activity"/>
    <property type="evidence" value="ECO:0007669"/>
    <property type="project" value="UniProtKB-KW"/>
</dbReference>
<proteinExistence type="predicted"/>
<feature type="domain" description="AB hydrolase-1" evidence="1">
    <location>
        <begin position="18"/>
        <end position="142"/>
    </location>
</feature>